<proteinExistence type="predicted"/>
<sequence>FTTFYLAMKLIINLINATIYKIKFICQRKKMLLTLYRSFDNFALLRL</sequence>
<gene>
    <name evidence="1" type="ORF">BROFUL_00363</name>
</gene>
<comment type="caution">
    <text evidence="1">The sequence shown here is derived from an EMBL/GenBank/DDBJ whole genome shotgun (WGS) entry which is preliminary data.</text>
</comment>
<evidence type="ECO:0000313" key="1">
    <source>
        <dbReference type="EMBL" id="KKO20910.1"/>
    </source>
</evidence>
<organism evidence="1 2">
    <name type="scientific">Candidatus Brocadia fulgida</name>
    <dbReference type="NCBI Taxonomy" id="380242"/>
    <lineage>
        <taxon>Bacteria</taxon>
        <taxon>Pseudomonadati</taxon>
        <taxon>Planctomycetota</taxon>
        <taxon>Candidatus Brocadiia</taxon>
        <taxon>Candidatus Brocadiales</taxon>
        <taxon>Candidatus Brocadiaceae</taxon>
        <taxon>Candidatus Brocadia</taxon>
    </lineage>
</organism>
<accession>A0A0M2UZ49</accession>
<dbReference type="Proteomes" id="UP000034954">
    <property type="component" value="Unassembled WGS sequence"/>
</dbReference>
<name>A0A0M2UZ49_9BACT</name>
<dbReference type="AlphaFoldDB" id="A0A0M2UZ49"/>
<dbReference type="EMBL" id="LAQJ01000045">
    <property type="protein sequence ID" value="KKO20910.1"/>
    <property type="molecule type" value="Genomic_DNA"/>
</dbReference>
<keyword evidence="2" id="KW-1185">Reference proteome</keyword>
<protein>
    <submittedName>
        <fullName evidence="1">Uncharacterized protein</fullName>
    </submittedName>
</protein>
<evidence type="ECO:0000313" key="2">
    <source>
        <dbReference type="Proteomes" id="UP000034954"/>
    </source>
</evidence>
<feature type="non-terminal residue" evidence="1">
    <location>
        <position position="1"/>
    </location>
</feature>
<reference evidence="1 2" key="1">
    <citation type="journal article" date="2013" name="BMC Microbiol.">
        <title>Identification of the type II cytochrome c maturation pathway in anammox bacteria by comparative genomics.</title>
        <authorList>
            <person name="Ferousi C."/>
            <person name="Speth D.R."/>
            <person name="Reimann J."/>
            <person name="Op den Camp H.J."/>
            <person name="Allen J.W."/>
            <person name="Keltjens J.T."/>
            <person name="Jetten M.S."/>
        </authorList>
    </citation>
    <scope>NUCLEOTIDE SEQUENCE [LARGE SCALE GENOMIC DNA]</scope>
    <source>
        <strain evidence="1">RU1</strain>
    </source>
</reference>